<evidence type="ECO:0000256" key="4">
    <source>
        <dbReference type="ARBA" id="ARBA00022679"/>
    </source>
</evidence>
<dbReference type="EMBL" id="JBFNXQ010000075">
    <property type="protein sequence ID" value="MEX5720539.1"/>
    <property type="molecule type" value="Genomic_DNA"/>
</dbReference>
<keyword evidence="4 6" id="KW-0808">Transferase</keyword>
<comment type="similarity">
    <text evidence="2">Belongs to the glycosyltransferase 2 family.</text>
</comment>
<organism evidence="6 7">
    <name type="scientific">Geodermatophilus maliterrae</name>
    <dbReference type="NCBI Taxonomy" id="3162531"/>
    <lineage>
        <taxon>Bacteria</taxon>
        <taxon>Bacillati</taxon>
        <taxon>Actinomycetota</taxon>
        <taxon>Actinomycetes</taxon>
        <taxon>Geodermatophilales</taxon>
        <taxon>Geodermatophilaceae</taxon>
        <taxon>Geodermatophilus</taxon>
    </lineage>
</organism>
<dbReference type="PANTHER" id="PTHR43179:SF12">
    <property type="entry name" value="GALACTOFURANOSYLTRANSFERASE GLFT2"/>
    <property type="match status" value="1"/>
</dbReference>
<keyword evidence="3 6" id="KW-0328">Glycosyltransferase</keyword>
<comment type="caution">
    <text evidence="6">The sequence shown here is derived from an EMBL/GenBank/DDBJ whole genome shotgun (WGS) entry which is preliminary data.</text>
</comment>
<dbReference type="InterPro" id="IPR001173">
    <property type="entry name" value="Glyco_trans_2-like"/>
</dbReference>
<proteinExistence type="inferred from homology"/>
<sequence>METPTLSVVIATLGRPEPLERALDSLTASTVHPSEVLVVDGDENRGAKPVVARRRDSLIAIRHLPAPRGLTRQRNAGLDAAGGEVVLFLDDDARVRPDTLARLLTAYADPDVVGATGRVIEPASNRVGGKSSRVRALLRGCGRDGTFTAAGYPRRLVDETVTTDIEFMQGAFMSARTPLAREVRFDERLQGYALAEDEDFSCRLARRGRIRYLGDAVIDHDNAGFRSKDRRVFGHQVVRNRSYLFEKNFPQTPRARAQFAMLLVVLIGHRLLNLDVAGARGVAEEALRRPRPARPYGEPPQA</sequence>
<evidence type="ECO:0000313" key="6">
    <source>
        <dbReference type="EMBL" id="MEX5720539.1"/>
    </source>
</evidence>
<reference evidence="6 7" key="1">
    <citation type="submission" date="2024-06" db="EMBL/GenBank/DDBJ databases">
        <title>Draft genome sequence of Geodermatophilus badlandi, a novel member of the Geodermatophilaceae isolated from badland sedimentary rocks in the Red desert, Wyoming, USA.</title>
        <authorList>
            <person name="Ben Tekaya S."/>
            <person name="Nouioui I."/>
            <person name="Flores G.M."/>
            <person name="Shaal M.N."/>
            <person name="Bredoire F."/>
            <person name="Basile F."/>
            <person name="Van Diepen L."/>
            <person name="Ward N.L."/>
        </authorList>
    </citation>
    <scope>NUCLEOTIDE SEQUENCE [LARGE SCALE GENOMIC DNA]</scope>
    <source>
        <strain evidence="6 7">WL48A</strain>
    </source>
</reference>
<dbReference type="InterPro" id="IPR029044">
    <property type="entry name" value="Nucleotide-diphossugar_trans"/>
</dbReference>
<keyword evidence="7" id="KW-1185">Reference proteome</keyword>
<dbReference type="GO" id="GO:0016757">
    <property type="term" value="F:glycosyltransferase activity"/>
    <property type="evidence" value="ECO:0007669"/>
    <property type="project" value="UniProtKB-KW"/>
</dbReference>
<feature type="domain" description="Glycosyltransferase 2-like" evidence="5">
    <location>
        <begin position="7"/>
        <end position="124"/>
    </location>
</feature>
<evidence type="ECO:0000259" key="5">
    <source>
        <dbReference type="Pfam" id="PF00535"/>
    </source>
</evidence>
<gene>
    <name evidence="6" type="ORF">ABQ292_19420</name>
</gene>
<dbReference type="PANTHER" id="PTHR43179">
    <property type="entry name" value="RHAMNOSYLTRANSFERASE WBBL"/>
    <property type="match status" value="1"/>
</dbReference>
<evidence type="ECO:0000256" key="3">
    <source>
        <dbReference type="ARBA" id="ARBA00022676"/>
    </source>
</evidence>
<evidence type="ECO:0000313" key="7">
    <source>
        <dbReference type="Proteomes" id="UP001560045"/>
    </source>
</evidence>
<dbReference type="SUPFAM" id="SSF53448">
    <property type="entry name" value="Nucleotide-diphospho-sugar transferases"/>
    <property type="match status" value="1"/>
</dbReference>
<evidence type="ECO:0000256" key="1">
    <source>
        <dbReference type="ARBA" id="ARBA00004776"/>
    </source>
</evidence>
<dbReference type="Gene3D" id="3.90.550.10">
    <property type="entry name" value="Spore Coat Polysaccharide Biosynthesis Protein SpsA, Chain A"/>
    <property type="match status" value="1"/>
</dbReference>
<accession>A0ABV3XIW7</accession>
<dbReference type="EC" id="2.4.-.-" evidence="6"/>
<dbReference type="Proteomes" id="UP001560045">
    <property type="component" value="Unassembled WGS sequence"/>
</dbReference>
<protein>
    <submittedName>
        <fullName evidence="6">Glycosyltransferase family 2 protein</fullName>
        <ecNumber evidence="6">2.4.-.-</ecNumber>
    </submittedName>
</protein>
<name>A0ABV3XIW7_9ACTN</name>
<comment type="pathway">
    <text evidence="1">Cell wall biogenesis; cell wall polysaccharide biosynthesis.</text>
</comment>
<dbReference type="RefSeq" id="WP_369209360.1">
    <property type="nucleotide sequence ID" value="NZ_JBFNXQ010000075.1"/>
</dbReference>
<evidence type="ECO:0000256" key="2">
    <source>
        <dbReference type="ARBA" id="ARBA00006739"/>
    </source>
</evidence>
<dbReference type="Pfam" id="PF00535">
    <property type="entry name" value="Glycos_transf_2"/>
    <property type="match status" value="1"/>
</dbReference>